<dbReference type="PROSITE" id="PS51677">
    <property type="entry name" value="NODB"/>
    <property type="match status" value="1"/>
</dbReference>
<dbReference type="InterPro" id="IPR051398">
    <property type="entry name" value="Polysacch_Deacetylase"/>
</dbReference>
<sequence>MKTRGALTLVFDDGYTAVYEQVIPLLRQYGVRAVFAVPLNTKEIEGQAITSPQEWLSIAARDGHEIVAHGITHRSFTALSDRELAQELSEPAETLRTSTLVYPGGAHDDRVVNAAKKHFKAARTVVYGLNNIRPEDQMRLKTINFSKRNFSVPRANIHALRVLFQNKWLIETYHMVSCQPSTLKHSVLLDDLEGHLDFITSLPTKITTIEEHL</sequence>
<dbReference type="EMBL" id="MHHR01000004">
    <property type="protein sequence ID" value="OGY35109.1"/>
    <property type="molecule type" value="Genomic_DNA"/>
</dbReference>
<dbReference type="Gene3D" id="3.20.20.370">
    <property type="entry name" value="Glycoside hydrolase/deacetylase"/>
    <property type="match status" value="1"/>
</dbReference>
<evidence type="ECO:0000313" key="4">
    <source>
        <dbReference type="Proteomes" id="UP000177528"/>
    </source>
</evidence>
<dbReference type="SUPFAM" id="SSF88713">
    <property type="entry name" value="Glycoside hydrolase/deacetylase"/>
    <property type="match status" value="1"/>
</dbReference>
<dbReference type="PANTHER" id="PTHR34216:SF11">
    <property type="entry name" value="CHITOOLIGOSACCHARIDE DEACETYLASE"/>
    <property type="match status" value="1"/>
</dbReference>
<feature type="domain" description="NodB homology" evidence="2">
    <location>
        <begin position="5"/>
        <end position="103"/>
    </location>
</feature>
<reference evidence="3 4" key="1">
    <citation type="journal article" date="2016" name="Nat. Commun.">
        <title>Thousands of microbial genomes shed light on interconnected biogeochemical processes in an aquifer system.</title>
        <authorList>
            <person name="Anantharaman K."/>
            <person name="Brown C.T."/>
            <person name="Hug L.A."/>
            <person name="Sharon I."/>
            <person name="Castelle C.J."/>
            <person name="Probst A.J."/>
            <person name="Thomas B.C."/>
            <person name="Singh A."/>
            <person name="Wilkins M.J."/>
            <person name="Karaoz U."/>
            <person name="Brodie E.L."/>
            <person name="Williams K.H."/>
            <person name="Hubbard S.S."/>
            <person name="Banfield J.F."/>
        </authorList>
    </citation>
    <scope>NUCLEOTIDE SEQUENCE [LARGE SCALE GENOMIC DNA]</scope>
</reference>
<dbReference type="Proteomes" id="UP000177528">
    <property type="component" value="Unassembled WGS sequence"/>
</dbReference>
<comment type="caution">
    <text evidence="3">The sequence shown here is derived from an EMBL/GenBank/DDBJ whole genome shotgun (WGS) entry which is preliminary data.</text>
</comment>
<dbReference type="GO" id="GO:0016810">
    <property type="term" value="F:hydrolase activity, acting on carbon-nitrogen (but not peptide) bonds"/>
    <property type="evidence" value="ECO:0007669"/>
    <property type="project" value="InterPro"/>
</dbReference>
<name>A0A1G1X544_9BACT</name>
<dbReference type="GO" id="GO:0005975">
    <property type="term" value="P:carbohydrate metabolic process"/>
    <property type="evidence" value="ECO:0007669"/>
    <property type="project" value="InterPro"/>
</dbReference>
<organism evidence="3 4">
    <name type="scientific">Candidatus Andersenbacteria bacterium RIFCSPHIGHO2_12_FULL_45_11</name>
    <dbReference type="NCBI Taxonomy" id="1797281"/>
    <lineage>
        <taxon>Bacteria</taxon>
        <taxon>Candidatus Anderseniibacteriota</taxon>
    </lineage>
</organism>
<dbReference type="PANTHER" id="PTHR34216">
    <property type="match status" value="1"/>
</dbReference>
<keyword evidence="1" id="KW-0732">Signal</keyword>
<dbReference type="InterPro" id="IPR002509">
    <property type="entry name" value="NODB_dom"/>
</dbReference>
<dbReference type="Pfam" id="PF01522">
    <property type="entry name" value="Polysacc_deac_1"/>
    <property type="match status" value="1"/>
</dbReference>
<gene>
    <name evidence="3" type="ORF">A3D99_02415</name>
</gene>
<protein>
    <recommendedName>
        <fullName evidence="2">NodB homology domain-containing protein</fullName>
    </recommendedName>
</protein>
<dbReference type="AlphaFoldDB" id="A0A1G1X544"/>
<evidence type="ECO:0000259" key="2">
    <source>
        <dbReference type="PROSITE" id="PS51677"/>
    </source>
</evidence>
<evidence type="ECO:0000313" key="3">
    <source>
        <dbReference type="EMBL" id="OGY35109.1"/>
    </source>
</evidence>
<proteinExistence type="predicted"/>
<evidence type="ECO:0000256" key="1">
    <source>
        <dbReference type="ARBA" id="ARBA00022729"/>
    </source>
</evidence>
<dbReference type="InterPro" id="IPR011330">
    <property type="entry name" value="Glyco_hydro/deAcase_b/a-brl"/>
</dbReference>
<accession>A0A1G1X544</accession>